<feature type="region of interest" description="Disordered" evidence="1">
    <location>
        <begin position="30"/>
        <end position="65"/>
    </location>
</feature>
<feature type="compositionally biased region" description="Polar residues" evidence="1">
    <location>
        <begin position="30"/>
        <end position="40"/>
    </location>
</feature>
<dbReference type="RefSeq" id="WP_075897562.1">
    <property type="nucleotide sequence ID" value="NZ_MKZS01000001.1"/>
</dbReference>
<dbReference type="AlphaFoldDB" id="A0A1U7MYM8"/>
<comment type="caution">
    <text evidence="2">The sequence shown here is derived from an EMBL/GenBank/DDBJ whole genome shotgun (WGS) entry which is preliminary data.</text>
</comment>
<sequence>MRQVAILVTRQFAMVLSILAIASWLSLATDGNENSQSKPIPSSPEATAPQTPAETAASERKEKQSSLQNIISVLMVADQ</sequence>
<keyword evidence="3" id="KW-1185">Reference proteome</keyword>
<organism evidence="2 3">
    <name type="scientific">Moorena bouillonii PNG</name>
    <dbReference type="NCBI Taxonomy" id="568701"/>
    <lineage>
        <taxon>Bacteria</taxon>
        <taxon>Bacillati</taxon>
        <taxon>Cyanobacteriota</taxon>
        <taxon>Cyanophyceae</taxon>
        <taxon>Coleofasciculales</taxon>
        <taxon>Coleofasciculaceae</taxon>
        <taxon>Moorena</taxon>
    </lineage>
</organism>
<dbReference type="Proteomes" id="UP000186657">
    <property type="component" value="Unassembled WGS sequence"/>
</dbReference>
<proteinExistence type="predicted"/>
<feature type="compositionally biased region" description="Low complexity" evidence="1">
    <location>
        <begin position="43"/>
        <end position="56"/>
    </location>
</feature>
<name>A0A1U7MYM8_9CYAN</name>
<gene>
    <name evidence="2" type="ORF">BJP37_06755</name>
</gene>
<evidence type="ECO:0000256" key="1">
    <source>
        <dbReference type="SAM" id="MobiDB-lite"/>
    </source>
</evidence>
<evidence type="ECO:0000313" key="2">
    <source>
        <dbReference type="EMBL" id="OLT58789.1"/>
    </source>
</evidence>
<accession>A0A1U7MYM8</accession>
<evidence type="ECO:0000313" key="3">
    <source>
        <dbReference type="Proteomes" id="UP000186657"/>
    </source>
</evidence>
<dbReference type="EMBL" id="MKZS01000001">
    <property type="protein sequence ID" value="OLT58789.1"/>
    <property type="molecule type" value="Genomic_DNA"/>
</dbReference>
<protein>
    <submittedName>
        <fullName evidence="2">Uncharacterized protein</fullName>
    </submittedName>
</protein>
<reference evidence="2 3" key="1">
    <citation type="submission" date="2016-10" db="EMBL/GenBank/DDBJ databases">
        <title>Comparative genomics uncovers the prolific and rare metabolic potential of the cyanobacterial genus Moorea.</title>
        <authorList>
            <person name="Leao T."/>
            <person name="Castelao G."/>
            <person name="Korobeynikov A."/>
            <person name="Monroe E.A."/>
            <person name="Podell S."/>
            <person name="Glukhov E."/>
            <person name="Allen E."/>
            <person name="Gerwick W.H."/>
            <person name="Gerwick L."/>
        </authorList>
    </citation>
    <scope>NUCLEOTIDE SEQUENCE [LARGE SCALE GENOMIC DNA]</scope>
    <source>
        <strain evidence="2 3">PNG5-198</strain>
    </source>
</reference>